<feature type="domain" description="N-acetyltransferase" evidence="2">
    <location>
        <begin position="237"/>
        <end position="362"/>
    </location>
</feature>
<evidence type="ECO:0000313" key="3">
    <source>
        <dbReference type="EMBL" id="WEW57465.1"/>
    </source>
</evidence>
<dbReference type="Pfam" id="PF22998">
    <property type="entry name" value="GNAT_LYC1-like"/>
    <property type="match status" value="1"/>
</dbReference>
<keyword evidence="4" id="KW-1185">Reference proteome</keyword>
<feature type="region of interest" description="Disordered" evidence="1">
    <location>
        <begin position="1"/>
        <end position="60"/>
    </location>
</feature>
<protein>
    <recommendedName>
        <fullName evidence="2">N-acetyltransferase domain-containing protein</fullName>
    </recommendedName>
</protein>
<proteinExistence type="predicted"/>
<reference evidence="3" key="1">
    <citation type="submission" date="2023-03" db="EMBL/GenBank/DDBJ databases">
        <title>Emydomyces testavorans Genome Sequence.</title>
        <authorList>
            <person name="Hoyer L."/>
        </authorList>
    </citation>
    <scope>NUCLEOTIDE SEQUENCE</scope>
    <source>
        <strain evidence="3">16-2883</strain>
    </source>
</reference>
<feature type="compositionally biased region" description="Polar residues" evidence="1">
    <location>
        <begin position="38"/>
        <end position="48"/>
    </location>
</feature>
<dbReference type="AlphaFoldDB" id="A0AAF0DF69"/>
<dbReference type="InterPro" id="IPR016181">
    <property type="entry name" value="Acyl_CoA_acyltransferase"/>
</dbReference>
<dbReference type="Gene3D" id="3.40.630.30">
    <property type="match status" value="1"/>
</dbReference>
<dbReference type="PROSITE" id="PS51186">
    <property type="entry name" value="GNAT"/>
    <property type="match status" value="1"/>
</dbReference>
<feature type="region of interest" description="Disordered" evidence="1">
    <location>
        <begin position="145"/>
        <end position="165"/>
    </location>
</feature>
<feature type="compositionally biased region" description="Polar residues" evidence="1">
    <location>
        <begin position="151"/>
        <end position="165"/>
    </location>
</feature>
<dbReference type="GO" id="GO:0016747">
    <property type="term" value="F:acyltransferase activity, transferring groups other than amino-acyl groups"/>
    <property type="evidence" value="ECO:0007669"/>
    <property type="project" value="InterPro"/>
</dbReference>
<dbReference type="SUPFAM" id="SSF55729">
    <property type="entry name" value="Acyl-CoA N-acyltransferases (Nat)"/>
    <property type="match status" value="1"/>
</dbReference>
<gene>
    <name evidence="3" type="ORF">PRK78_002932</name>
</gene>
<dbReference type="InterPro" id="IPR055100">
    <property type="entry name" value="GNAT_LYC1-like"/>
</dbReference>
<evidence type="ECO:0000256" key="1">
    <source>
        <dbReference type="SAM" id="MobiDB-lite"/>
    </source>
</evidence>
<dbReference type="PANTHER" id="PTHR34815">
    <property type="entry name" value="LYSINE ACETYLTRANSFERASE"/>
    <property type="match status" value="1"/>
</dbReference>
<sequence>MSEYRMSKEVPSSEMGSPTDLRACPCARSPVLAENESLENSGWSNDSSLPGEISPDPHVENSATERLAASLNLPIDQQLCPDVTSLGITLPRETIKELGSGASDDLPLLQVATSPNVSPGHANGECLGTFGDTTLESVVTSPDITDEGFSDLNTPSDTTFGSVATTPDINIGDFTGEKPLDLGASDDPALLPDAESLDLHLSHPTEQETNRIWKLISASWKDALSVPQFLEESAYLMTIPLAKDNGMTLWILVDKTLPPDHRPLLASCESFRKRSLVSDKNGNVIETITHGIASVYCNPRYRGRGYASRLLRELSKTLPNWQIEQNKPVIASVLFSDIGKQFYAALGWDPFPSYHIEFNPVKVEDIGAAHILATQVGPLCEEDEAMSRQVMAQPYKNERLRFMILPDHAHMLWHHRKEEFGCEKLFGKQPHIKGAIAGDPGNRVWAIWTHRFYGSPSDEYSGNTLYILRLVIENSVLLDNAMVAEELLNDNRQVELPVNELRAVLQAAQAEAADWKLQHVKMWSPSMQVEKLIRQTGLEHRRVDREKESICCLRWYGEGTGGQKSLDWIGNEKYGWC</sequence>
<dbReference type="EMBL" id="CP120628">
    <property type="protein sequence ID" value="WEW57465.1"/>
    <property type="molecule type" value="Genomic_DNA"/>
</dbReference>
<evidence type="ECO:0000313" key="4">
    <source>
        <dbReference type="Proteomes" id="UP001219355"/>
    </source>
</evidence>
<accession>A0AAF0DF69</accession>
<dbReference type="InterPro" id="IPR053013">
    <property type="entry name" value="LAT"/>
</dbReference>
<organism evidence="3 4">
    <name type="scientific">Emydomyces testavorans</name>
    <dbReference type="NCBI Taxonomy" id="2070801"/>
    <lineage>
        <taxon>Eukaryota</taxon>
        <taxon>Fungi</taxon>
        <taxon>Dikarya</taxon>
        <taxon>Ascomycota</taxon>
        <taxon>Pezizomycotina</taxon>
        <taxon>Eurotiomycetes</taxon>
        <taxon>Eurotiomycetidae</taxon>
        <taxon>Onygenales</taxon>
        <taxon>Nannizziopsiaceae</taxon>
        <taxon>Emydomyces</taxon>
    </lineage>
</organism>
<dbReference type="Proteomes" id="UP001219355">
    <property type="component" value="Chromosome 2"/>
</dbReference>
<name>A0AAF0DF69_9EURO</name>
<dbReference type="PANTHER" id="PTHR34815:SF2">
    <property type="entry name" value="N-ACETYLTRANSFERASE DOMAIN-CONTAINING PROTEIN"/>
    <property type="match status" value="1"/>
</dbReference>
<dbReference type="InterPro" id="IPR000182">
    <property type="entry name" value="GNAT_dom"/>
</dbReference>
<dbReference type="CDD" id="cd04301">
    <property type="entry name" value="NAT_SF"/>
    <property type="match status" value="1"/>
</dbReference>
<evidence type="ECO:0000259" key="2">
    <source>
        <dbReference type="PROSITE" id="PS51186"/>
    </source>
</evidence>
<dbReference type="Pfam" id="PF00583">
    <property type="entry name" value="Acetyltransf_1"/>
    <property type="match status" value="1"/>
</dbReference>